<keyword evidence="2" id="KW-1185">Reference proteome</keyword>
<accession>A0ABQ9IIS8</accession>
<proteinExistence type="predicted"/>
<protein>
    <submittedName>
        <fullName evidence="1">Uncharacterized protein</fullName>
    </submittedName>
</protein>
<comment type="caution">
    <text evidence="1">The sequence shown here is derived from an EMBL/GenBank/DDBJ whole genome shotgun (WGS) entry which is preliminary data.</text>
</comment>
<evidence type="ECO:0000313" key="1">
    <source>
        <dbReference type="EMBL" id="KAJ8896598.1"/>
    </source>
</evidence>
<sequence length="82" mass="9450">MPQHSYTERGIVVVVTQQPMSSEGWINGHENRGKFYHIDAHRRSSSDVRKESHLELVAGWRLGVSNSFVLTILHDDGLYPYR</sequence>
<evidence type="ECO:0000313" key="2">
    <source>
        <dbReference type="Proteomes" id="UP001159363"/>
    </source>
</evidence>
<dbReference type="EMBL" id="JARBHB010000001">
    <property type="protein sequence ID" value="KAJ8896598.1"/>
    <property type="molecule type" value="Genomic_DNA"/>
</dbReference>
<name>A0ABQ9IIS8_9NEOP</name>
<dbReference type="Proteomes" id="UP001159363">
    <property type="component" value="Chromosome 1"/>
</dbReference>
<reference evidence="1 2" key="1">
    <citation type="submission" date="2023-02" db="EMBL/GenBank/DDBJ databases">
        <title>LHISI_Scaffold_Assembly.</title>
        <authorList>
            <person name="Stuart O.P."/>
            <person name="Cleave R."/>
            <person name="Magrath M.J.L."/>
            <person name="Mikheyev A.S."/>
        </authorList>
    </citation>
    <scope>NUCLEOTIDE SEQUENCE [LARGE SCALE GENOMIC DNA]</scope>
    <source>
        <strain evidence="1">Daus_M_001</strain>
        <tissue evidence="1">Leg muscle</tissue>
    </source>
</reference>
<gene>
    <name evidence="1" type="ORF">PR048_001942</name>
</gene>
<organism evidence="1 2">
    <name type="scientific">Dryococelus australis</name>
    <dbReference type="NCBI Taxonomy" id="614101"/>
    <lineage>
        <taxon>Eukaryota</taxon>
        <taxon>Metazoa</taxon>
        <taxon>Ecdysozoa</taxon>
        <taxon>Arthropoda</taxon>
        <taxon>Hexapoda</taxon>
        <taxon>Insecta</taxon>
        <taxon>Pterygota</taxon>
        <taxon>Neoptera</taxon>
        <taxon>Polyneoptera</taxon>
        <taxon>Phasmatodea</taxon>
        <taxon>Verophasmatodea</taxon>
        <taxon>Anareolatae</taxon>
        <taxon>Phasmatidae</taxon>
        <taxon>Eurycanthinae</taxon>
        <taxon>Dryococelus</taxon>
    </lineage>
</organism>